<gene>
    <name evidence="1" type="ORF">LCGC14_1767010</name>
</gene>
<accession>A0A0F9GZD3</accession>
<organism evidence="1">
    <name type="scientific">marine sediment metagenome</name>
    <dbReference type="NCBI Taxonomy" id="412755"/>
    <lineage>
        <taxon>unclassified sequences</taxon>
        <taxon>metagenomes</taxon>
        <taxon>ecological metagenomes</taxon>
    </lineage>
</organism>
<dbReference type="EMBL" id="LAZR01016518">
    <property type="protein sequence ID" value="KKM04160.1"/>
    <property type="molecule type" value="Genomic_DNA"/>
</dbReference>
<name>A0A0F9GZD3_9ZZZZ</name>
<sequence>AQPGEVDRLASVERQVDATKKTLNKLIKRLRKDATATEVAAAGTGDGSEEG</sequence>
<feature type="non-terminal residue" evidence="1">
    <location>
        <position position="1"/>
    </location>
</feature>
<reference evidence="1" key="1">
    <citation type="journal article" date="2015" name="Nature">
        <title>Complex archaea that bridge the gap between prokaryotes and eukaryotes.</title>
        <authorList>
            <person name="Spang A."/>
            <person name="Saw J.H."/>
            <person name="Jorgensen S.L."/>
            <person name="Zaremba-Niedzwiedzka K."/>
            <person name="Martijn J."/>
            <person name="Lind A.E."/>
            <person name="van Eijk R."/>
            <person name="Schleper C."/>
            <person name="Guy L."/>
            <person name="Ettema T.J."/>
        </authorList>
    </citation>
    <scope>NUCLEOTIDE SEQUENCE</scope>
</reference>
<protein>
    <submittedName>
        <fullName evidence="1">Uncharacterized protein</fullName>
    </submittedName>
</protein>
<dbReference type="AlphaFoldDB" id="A0A0F9GZD3"/>
<comment type="caution">
    <text evidence="1">The sequence shown here is derived from an EMBL/GenBank/DDBJ whole genome shotgun (WGS) entry which is preliminary data.</text>
</comment>
<proteinExistence type="predicted"/>
<evidence type="ECO:0000313" key="1">
    <source>
        <dbReference type="EMBL" id="KKM04160.1"/>
    </source>
</evidence>